<evidence type="ECO:0008006" key="3">
    <source>
        <dbReference type="Google" id="ProtNLM"/>
    </source>
</evidence>
<keyword evidence="1" id="KW-0812">Transmembrane</keyword>
<feature type="transmembrane region" description="Helical" evidence="1">
    <location>
        <begin position="134"/>
        <end position="159"/>
    </location>
</feature>
<feature type="transmembrane region" description="Helical" evidence="1">
    <location>
        <begin position="199"/>
        <end position="221"/>
    </location>
</feature>
<evidence type="ECO:0000256" key="1">
    <source>
        <dbReference type="SAM" id="Phobius"/>
    </source>
</evidence>
<accession>A0A645AE90</accession>
<keyword evidence="1" id="KW-0472">Membrane</keyword>
<proteinExistence type="predicted"/>
<name>A0A645AE90_9ZZZZ</name>
<protein>
    <recommendedName>
        <fullName evidence="3">DUF1700 domain-containing protein</fullName>
    </recommendedName>
</protein>
<reference evidence="2" key="1">
    <citation type="submission" date="2019-08" db="EMBL/GenBank/DDBJ databases">
        <authorList>
            <person name="Kucharzyk K."/>
            <person name="Murdoch R.W."/>
            <person name="Higgins S."/>
            <person name="Loffler F."/>
        </authorList>
    </citation>
    <scope>NUCLEOTIDE SEQUENCE</scope>
</reference>
<sequence length="241" mass="26308">MTKLDYLNELKNELKKNGVVDSEDILSEYEQHFLFKLADGFPEEEIAAKLGSPETVAAQFAGIRQERKGTGGKKAFLVAGLAFLGILEGSLDLLFLGFILGLTGAALASAAIGAELILNVNFAGLLPPMPYAGALILGVMMLSLAVLLMIAALYCFAYLRQMVRASLRWRKNRLSEAALPPLPTSPQFSPKTRRAARSVFLGTLMVFGVSFVLGYLILGLYTHSWGFWHALGWFGYPPVVY</sequence>
<dbReference type="EMBL" id="VSSQ01012401">
    <property type="protein sequence ID" value="MPM49153.1"/>
    <property type="molecule type" value="Genomic_DNA"/>
</dbReference>
<keyword evidence="1" id="KW-1133">Transmembrane helix</keyword>
<gene>
    <name evidence="2" type="ORF">SDC9_95881</name>
</gene>
<dbReference type="AlphaFoldDB" id="A0A645AE90"/>
<dbReference type="Pfam" id="PF22564">
    <property type="entry name" value="HAAS"/>
    <property type="match status" value="1"/>
</dbReference>
<comment type="caution">
    <text evidence="2">The sequence shown here is derived from an EMBL/GenBank/DDBJ whole genome shotgun (WGS) entry which is preliminary data.</text>
</comment>
<organism evidence="2">
    <name type="scientific">bioreactor metagenome</name>
    <dbReference type="NCBI Taxonomy" id="1076179"/>
    <lineage>
        <taxon>unclassified sequences</taxon>
        <taxon>metagenomes</taxon>
        <taxon>ecological metagenomes</taxon>
    </lineage>
</organism>
<evidence type="ECO:0000313" key="2">
    <source>
        <dbReference type="EMBL" id="MPM49153.1"/>
    </source>
</evidence>